<dbReference type="WBParaSite" id="PS1159_v2.g7339.t1">
    <property type="protein sequence ID" value="PS1159_v2.g7339.t1"/>
    <property type="gene ID" value="PS1159_v2.g7339"/>
</dbReference>
<evidence type="ECO:0000313" key="2">
    <source>
        <dbReference type="WBParaSite" id="PS1159_v2.g7339.t1"/>
    </source>
</evidence>
<protein>
    <submittedName>
        <fullName evidence="2">Uncharacterized protein</fullName>
    </submittedName>
</protein>
<reference evidence="2" key="1">
    <citation type="submission" date="2022-11" db="UniProtKB">
        <authorList>
            <consortium name="WormBaseParasite"/>
        </authorList>
    </citation>
    <scope>IDENTIFICATION</scope>
</reference>
<name>A0AC35GPJ5_9BILA</name>
<dbReference type="Proteomes" id="UP000887580">
    <property type="component" value="Unplaced"/>
</dbReference>
<evidence type="ECO:0000313" key="1">
    <source>
        <dbReference type="Proteomes" id="UP000887580"/>
    </source>
</evidence>
<sequence length="31" mass="3397">MISRIIGFRSILTNAAKYSSAAKPQSSKRLT</sequence>
<proteinExistence type="predicted"/>
<accession>A0AC35GPJ5</accession>
<organism evidence="1 2">
    <name type="scientific">Panagrolaimus sp. PS1159</name>
    <dbReference type="NCBI Taxonomy" id="55785"/>
    <lineage>
        <taxon>Eukaryota</taxon>
        <taxon>Metazoa</taxon>
        <taxon>Ecdysozoa</taxon>
        <taxon>Nematoda</taxon>
        <taxon>Chromadorea</taxon>
        <taxon>Rhabditida</taxon>
        <taxon>Tylenchina</taxon>
        <taxon>Panagrolaimomorpha</taxon>
        <taxon>Panagrolaimoidea</taxon>
        <taxon>Panagrolaimidae</taxon>
        <taxon>Panagrolaimus</taxon>
    </lineage>
</organism>